<dbReference type="EMBL" id="JADFTZ010000001">
    <property type="protein sequence ID" value="MBE9575780.1"/>
    <property type="molecule type" value="Genomic_DNA"/>
</dbReference>
<keyword evidence="5" id="KW-1185">Reference proteome</keyword>
<dbReference type="InterPro" id="IPR048406">
    <property type="entry name" value="GldM_Ig-like-2"/>
</dbReference>
<feature type="domain" description="Gliding motility-associated protein GldM C-terminal" evidence="2">
    <location>
        <begin position="105"/>
        <end position="211"/>
    </location>
</feature>
<evidence type="ECO:0000313" key="5">
    <source>
        <dbReference type="Proteomes" id="UP000656274"/>
    </source>
</evidence>
<feature type="signal peptide" evidence="1">
    <location>
        <begin position="1"/>
        <end position="17"/>
    </location>
</feature>
<evidence type="ECO:0008006" key="6">
    <source>
        <dbReference type="Google" id="ProtNLM"/>
    </source>
</evidence>
<dbReference type="Pfam" id="PF21602">
    <property type="entry name" value="GldM_3rd"/>
    <property type="match status" value="1"/>
</dbReference>
<reference evidence="4 5" key="1">
    <citation type="submission" date="2020-10" db="EMBL/GenBank/DDBJ databases">
        <title>The genome sequence of Flavobacterium aquaticum 1Y8A.</title>
        <authorList>
            <person name="Liu Y."/>
        </authorList>
    </citation>
    <scope>NUCLEOTIDE SEQUENCE [LARGE SCALE GENOMIC DNA]</scope>
    <source>
        <strain evidence="4 5">1Y8A</strain>
    </source>
</reference>
<feature type="domain" description="Gliding motility-associated protein GldM second immunoglobulin-like" evidence="3">
    <location>
        <begin position="27"/>
        <end position="102"/>
    </location>
</feature>
<dbReference type="RefSeq" id="WP_194093660.1">
    <property type="nucleotide sequence ID" value="NZ_JADFTZ010000001.1"/>
</dbReference>
<sequence>MKKLLLFLFIISFHSYAQDTIPAAKSVVALDKMNVVYRGVENPISIAVNNAKSYVISGRGVSKKEDGSYVLRPGSGSETKVFVEIENFDGSKVIEEHVFRIKGLPAPIGTLNGEYSTNGNLFFSLKELEEAEISFKFIDFLFPIDLNVTRFSIKVSNYPIVNIEGNKITSEVFNLLKKARKNDLIVISHIRAKYMEGDGYHKSIGPIIFQIIK</sequence>
<dbReference type="InterPro" id="IPR022719">
    <property type="entry name" value="Motility-assoc_prot_GldM_C"/>
</dbReference>
<evidence type="ECO:0000259" key="2">
    <source>
        <dbReference type="Pfam" id="PF12080"/>
    </source>
</evidence>
<feature type="chain" id="PRO_5046462835" description="Gliding motility-associated protein GldM C-terminal domain-containing protein" evidence="1">
    <location>
        <begin position="18"/>
        <end position="213"/>
    </location>
</feature>
<dbReference type="Proteomes" id="UP000656274">
    <property type="component" value="Unassembled WGS sequence"/>
</dbReference>
<name>A0ABR9WPD2_9FLAO</name>
<evidence type="ECO:0000256" key="1">
    <source>
        <dbReference type="SAM" id="SignalP"/>
    </source>
</evidence>
<dbReference type="Pfam" id="PF12080">
    <property type="entry name" value="GldM_4th"/>
    <property type="match status" value="1"/>
</dbReference>
<protein>
    <recommendedName>
        <fullName evidence="6">Gliding motility-associated protein GldM C-terminal domain-containing protein</fullName>
    </recommendedName>
</protein>
<gene>
    <name evidence="4" type="ORF">IM755_03575</name>
</gene>
<comment type="caution">
    <text evidence="4">The sequence shown here is derived from an EMBL/GenBank/DDBJ whole genome shotgun (WGS) entry which is preliminary data.</text>
</comment>
<organism evidence="4 5">
    <name type="scientific">Flavobacterium proteolyticum</name>
    <dbReference type="NCBI Taxonomy" id="2911683"/>
    <lineage>
        <taxon>Bacteria</taxon>
        <taxon>Pseudomonadati</taxon>
        <taxon>Bacteroidota</taxon>
        <taxon>Flavobacteriia</taxon>
        <taxon>Flavobacteriales</taxon>
        <taxon>Flavobacteriaceae</taxon>
        <taxon>Flavobacterium</taxon>
    </lineage>
</organism>
<proteinExistence type="predicted"/>
<evidence type="ECO:0000259" key="3">
    <source>
        <dbReference type="Pfam" id="PF21602"/>
    </source>
</evidence>
<accession>A0ABR9WPD2</accession>
<evidence type="ECO:0000313" key="4">
    <source>
        <dbReference type="EMBL" id="MBE9575780.1"/>
    </source>
</evidence>
<keyword evidence="1" id="KW-0732">Signal</keyword>